<dbReference type="PANTHER" id="PTHR43191">
    <property type="entry name" value="RRNA METHYLTRANSFERASE 3"/>
    <property type="match status" value="1"/>
</dbReference>
<accession>A0A430ACV5</accession>
<dbReference type="AlphaFoldDB" id="A0A430ACV5"/>
<sequence length="254" mass="27825">MKEITSTKNAYIKELKKLDKKKYRDETNRYIVEGEHLVQEAIKAGASIESVLYTETGQTLFEAMSKVVSTVEEEYIVTEEVMKTLSSVPAPQGIMAVVRKEKEEEIPKSGTFLLLDGVQDPGNVGTMIRTADAAGIKTVILGEGTTDIYNAKVLRSMQGSHFHVTVRQAVLTEVIAEMKETNIPVYGTELNPEAVSYRTVEKTSEFALVMGNEGQGVSEEVLALTDKKLYIPIVGQAESLNVAIAAGILMFSLT</sequence>
<dbReference type="OrthoDB" id="9785673at2"/>
<dbReference type="GO" id="GO:0005737">
    <property type="term" value="C:cytoplasm"/>
    <property type="evidence" value="ECO:0007669"/>
    <property type="project" value="UniProtKB-ARBA"/>
</dbReference>
<evidence type="ECO:0000313" key="6">
    <source>
        <dbReference type="Proteomes" id="UP000287101"/>
    </source>
</evidence>
<proteinExistence type="inferred from homology"/>
<dbReference type="InterPro" id="IPR001537">
    <property type="entry name" value="SpoU_MeTrfase"/>
</dbReference>
<dbReference type="Gene3D" id="3.30.1330.30">
    <property type="match status" value="1"/>
</dbReference>
<dbReference type="RefSeq" id="WP_126830937.1">
    <property type="nucleotide sequence ID" value="NZ_CBCRYB010000007.1"/>
</dbReference>
<feature type="domain" description="RNA 2-O ribose methyltransferase substrate binding" evidence="4">
    <location>
        <begin position="31"/>
        <end position="104"/>
    </location>
</feature>
<gene>
    <name evidence="5" type="ORF">CBF31_03290</name>
</gene>
<dbReference type="Proteomes" id="UP000287101">
    <property type="component" value="Unassembled WGS sequence"/>
</dbReference>
<comment type="similarity">
    <text evidence="1">Belongs to the class IV-like SAM-binding methyltransferase superfamily. RNA methyltransferase TrmH family.</text>
</comment>
<reference evidence="5 6" key="1">
    <citation type="submission" date="2017-05" db="EMBL/GenBank/DDBJ databases">
        <title>Vagococcus spp. assemblies.</title>
        <authorList>
            <person name="Gulvik C.A."/>
        </authorList>
    </citation>
    <scope>NUCLEOTIDE SEQUENCE [LARGE SCALE GENOMIC DNA]</scope>
    <source>
        <strain evidence="5 6">CCUG 41755</strain>
    </source>
</reference>
<organism evidence="5 6">
    <name type="scientific">Vagococcus fessus</name>
    <dbReference type="NCBI Taxonomy" id="120370"/>
    <lineage>
        <taxon>Bacteria</taxon>
        <taxon>Bacillati</taxon>
        <taxon>Bacillota</taxon>
        <taxon>Bacilli</taxon>
        <taxon>Lactobacillales</taxon>
        <taxon>Enterococcaceae</taxon>
        <taxon>Vagococcus</taxon>
    </lineage>
</organism>
<dbReference type="Pfam" id="PF00588">
    <property type="entry name" value="SpoU_methylase"/>
    <property type="match status" value="1"/>
</dbReference>
<dbReference type="InterPro" id="IPR029064">
    <property type="entry name" value="Ribosomal_eL30-like_sf"/>
</dbReference>
<name>A0A430ACV5_9ENTE</name>
<dbReference type="SMART" id="SM00967">
    <property type="entry name" value="SpoU_sub_bind"/>
    <property type="match status" value="1"/>
</dbReference>
<evidence type="ECO:0000313" key="5">
    <source>
        <dbReference type="EMBL" id="RSU05055.1"/>
    </source>
</evidence>
<dbReference type="SUPFAM" id="SSF55315">
    <property type="entry name" value="L30e-like"/>
    <property type="match status" value="1"/>
</dbReference>
<dbReference type="GO" id="GO:0003723">
    <property type="term" value="F:RNA binding"/>
    <property type="evidence" value="ECO:0007669"/>
    <property type="project" value="InterPro"/>
</dbReference>
<dbReference type="EMBL" id="NGJY01000001">
    <property type="protein sequence ID" value="RSU05055.1"/>
    <property type="molecule type" value="Genomic_DNA"/>
</dbReference>
<protein>
    <submittedName>
        <fullName evidence="5">23S rRNA methyltransferase</fullName>
    </submittedName>
</protein>
<evidence type="ECO:0000259" key="4">
    <source>
        <dbReference type="SMART" id="SM00967"/>
    </source>
</evidence>
<dbReference type="CDD" id="cd18095">
    <property type="entry name" value="SpoU-like_rRNA-MTase"/>
    <property type="match status" value="1"/>
</dbReference>
<keyword evidence="2 5" id="KW-0489">Methyltransferase</keyword>
<evidence type="ECO:0000256" key="2">
    <source>
        <dbReference type="ARBA" id="ARBA00022603"/>
    </source>
</evidence>
<dbReference type="InterPro" id="IPR053888">
    <property type="entry name" value="MRM3-like_sub_bind"/>
</dbReference>
<evidence type="ECO:0000256" key="3">
    <source>
        <dbReference type="ARBA" id="ARBA00022679"/>
    </source>
</evidence>
<dbReference type="GO" id="GO:0008173">
    <property type="term" value="F:RNA methyltransferase activity"/>
    <property type="evidence" value="ECO:0007669"/>
    <property type="project" value="InterPro"/>
</dbReference>
<keyword evidence="3 5" id="KW-0808">Transferase</keyword>
<dbReference type="GO" id="GO:0032259">
    <property type="term" value="P:methylation"/>
    <property type="evidence" value="ECO:0007669"/>
    <property type="project" value="UniProtKB-KW"/>
</dbReference>
<dbReference type="Pfam" id="PF22435">
    <property type="entry name" value="MRM3-like_sub_bind"/>
    <property type="match status" value="1"/>
</dbReference>
<comment type="caution">
    <text evidence="5">The sequence shown here is derived from an EMBL/GenBank/DDBJ whole genome shotgun (WGS) entry which is preliminary data.</text>
</comment>
<dbReference type="InterPro" id="IPR013123">
    <property type="entry name" value="SpoU_subst-bd"/>
</dbReference>
<dbReference type="Gene3D" id="3.40.1280.10">
    <property type="match status" value="1"/>
</dbReference>
<evidence type="ECO:0000256" key="1">
    <source>
        <dbReference type="ARBA" id="ARBA00007228"/>
    </source>
</evidence>
<dbReference type="PANTHER" id="PTHR43191:SF2">
    <property type="entry name" value="RRNA METHYLTRANSFERASE 3, MITOCHONDRIAL"/>
    <property type="match status" value="1"/>
</dbReference>
<dbReference type="SUPFAM" id="SSF75217">
    <property type="entry name" value="alpha/beta knot"/>
    <property type="match status" value="1"/>
</dbReference>
<keyword evidence="6" id="KW-1185">Reference proteome</keyword>
<dbReference type="InterPro" id="IPR029028">
    <property type="entry name" value="Alpha/beta_knot_MTases"/>
</dbReference>
<dbReference type="InterPro" id="IPR051259">
    <property type="entry name" value="rRNA_Methyltransferase"/>
</dbReference>
<dbReference type="InterPro" id="IPR029026">
    <property type="entry name" value="tRNA_m1G_MTases_N"/>
</dbReference>
<dbReference type="GO" id="GO:0006396">
    <property type="term" value="P:RNA processing"/>
    <property type="evidence" value="ECO:0007669"/>
    <property type="project" value="InterPro"/>
</dbReference>